<reference evidence="5 6" key="2">
    <citation type="submission" date="2018-11" db="EMBL/GenBank/DDBJ databases">
        <authorList>
            <consortium name="Pathogen Informatics"/>
        </authorList>
    </citation>
    <scope>NUCLEOTIDE SEQUENCE [LARGE SCALE GENOMIC DNA]</scope>
</reference>
<dbReference type="GO" id="GO:0042813">
    <property type="term" value="F:Wnt receptor activity"/>
    <property type="evidence" value="ECO:0007669"/>
    <property type="project" value="TreeGrafter"/>
</dbReference>
<proteinExistence type="predicted"/>
<keyword evidence="6" id="KW-1185">Reference proteome</keyword>
<dbReference type="GO" id="GO:0035567">
    <property type="term" value="P:non-canonical Wnt signaling pathway"/>
    <property type="evidence" value="ECO:0007669"/>
    <property type="project" value="TreeGrafter"/>
</dbReference>
<evidence type="ECO:0000259" key="4">
    <source>
        <dbReference type="PROSITE" id="PS50038"/>
    </source>
</evidence>
<dbReference type="InterPro" id="IPR015526">
    <property type="entry name" value="Frizzled/SFRP"/>
</dbReference>
<dbReference type="WBParaSite" id="BTMF_0001314101-mRNA-1">
    <property type="protein sequence ID" value="BTMF_0001314101-mRNA-1"/>
    <property type="gene ID" value="BTMF_0001314101"/>
</dbReference>
<dbReference type="GO" id="GO:0060070">
    <property type="term" value="P:canonical Wnt signaling pathway"/>
    <property type="evidence" value="ECO:0007669"/>
    <property type="project" value="TreeGrafter"/>
</dbReference>
<evidence type="ECO:0000313" key="7">
    <source>
        <dbReference type="WBParaSite" id="BTMF_0001314101-mRNA-1"/>
    </source>
</evidence>
<evidence type="ECO:0000313" key="5">
    <source>
        <dbReference type="EMBL" id="VDO38101.1"/>
    </source>
</evidence>
<comment type="caution">
    <text evidence="3">Lacks conserved residue(s) required for the propagation of feature annotation.</text>
</comment>
<dbReference type="Proteomes" id="UP000280834">
    <property type="component" value="Unassembled WGS sequence"/>
</dbReference>
<dbReference type="PANTHER" id="PTHR11309:SF47">
    <property type="entry name" value="FRIZZLED"/>
    <property type="match status" value="1"/>
</dbReference>
<organism evidence="7">
    <name type="scientific">Brugia timori</name>
    <dbReference type="NCBI Taxonomy" id="42155"/>
    <lineage>
        <taxon>Eukaryota</taxon>
        <taxon>Metazoa</taxon>
        <taxon>Ecdysozoa</taxon>
        <taxon>Nematoda</taxon>
        <taxon>Chromadorea</taxon>
        <taxon>Rhabditida</taxon>
        <taxon>Spirurina</taxon>
        <taxon>Spiruromorpha</taxon>
        <taxon>Filarioidea</taxon>
        <taxon>Onchocercidae</taxon>
        <taxon>Brugia</taxon>
    </lineage>
</organism>
<dbReference type="Gene3D" id="1.10.2000.10">
    <property type="entry name" value="Frizzled cysteine-rich domain"/>
    <property type="match status" value="1"/>
</dbReference>
<gene>
    <name evidence="5" type="ORF">BTMF_LOCUS11153</name>
</gene>
<dbReference type="InterPro" id="IPR036790">
    <property type="entry name" value="Frizzled_dom_sf"/>
</dbReference>
<dbReference type="GO" id="GO:0017147">
    <property type="term" value="F:Wnt-protein binding"/>
    <property type="evidence" value="ECO:0007669"/>
    <property type="project" value="TreeGrafter"/>
</dbReference>
<reference evidence="7" key="1">
    <citation type="submission" date="2017-02" db="UniProtKB">
        <authorList>
            <consortium name="WormBaseParasite"/>
        </authorList>
    </citation>
    <scope>IDENTIFICATION</scope>
</reference>
<dbReference type="GO" id="GO:0005886">
    <property type="term" value="C:plasma membrane"/>
    <property type="evidence" value="ECO:0007669"/>
    <property type="project" value="TreeGrafter"/>
</dbReference>
<dbReference type="AlphaFoldDB" id="A0A0R3QZG7"/>
<evidence type="ECO:0000313" key="6">
    <source>
        <dbReference type="Proteomes" id="UP000280834"/>
    </source>
</evidence>
<keyword evidence="1" id="KW-0217">Developmental protein</keyword>
<accession>A0A0R3QZG7</accession>
<sequence length="75" mass="8546">MENAAANDKCVPITMQMCRDIPYNMTLFPNILGHTKEEDASLEIHQFLPLVKVNYSFDSFFAVNNKFNNTKGTSE</sequence>
<dbReference type="PROSITE" id="PS50038">
    <property type="entry name" value="FZ"/>
    <property type="match status" value="1"/>
</dbReference>
<evidence type="ECO:0000256" key="1">
    <source>
        <dbReference type="ARBA" id="ARBA00022473"/>
    </source>
</evidence>
<feature type="domain" description="FZ" evidence="4">
    <location>
        <begin position="5"/>
        <end position="52"/>
    </location>
</feature>
<evidence type="ECO:0000256" key="2">
    <source>
        <dbReference type="ARBA" id="ARBA00023157"/>
    </source>
</evidence>
<dbReference type="InterPro" id="IPR020067">
    <property type="entry name" value="Frizzled_dom"/>
</dbReference>
<evidence type="ECO:0000256" key="3">
    <source>
        <dbReference type="PROSITE-ProRule" id="PRU00090"/>
    </source>
</evidence>
<dbReference type="EMBL" id="UZAG01018093">
    <property type="protein sequence ID" value="VDO38101.1"/>
    <property type="molecule type" value="Genomic_DNA"/>
</dbReference>
<dbReference type="Pfam" id="PF01392">
    <property type="entry name" value="Fz"/>
    <property type="match status" value="1"/>
</dbReference>
<dbReference type="SUPFAM" id="SSF63501">
    <property type="entry name" value="Frizzled cysteine-rich domain"/>
    <property type="match status" value="1"/>
</dbReference>
<name>A0A0R3QZG7_9BILA</name>
<keyword evidence="2" id="KW-1015">Disulfide bond</keyword>
<dbReference type="SMART" id="SM00063">
    <property type="entry name" value="FRI"/>
    <property type="match status" value="1"/>
</dbReference>
<dbReference type="PANTHER" id="PTHR11309">
    <property type="entry name" value="FRIZZLED"/>
    <property type="match status" value="1"/>
</dbReference>
<dbReference type="STRING" id="42155.A0A0R3QZG7"/>
<protein>
    <submittedName>
        <fullName evidence="7">FZ domain-containing protein</fullName>
    </submittedName>
</protein>